<keyword evidence="2" id="KW-0472">Membrane</keyword>
<dbReference type="OrthoDB" id="3219854at2759"/>
<protein>
    <recommendedName>
        <fullName evidence="3">DUF6535 domain-containing protein</fullName>
    </recommendedName>
</protein>
<evidence type="ECO:0000256" key="2">
    <source>
        <dbReference type="SAM" id="Phobius"/>
    </source>
</evidence>
<dbReference type="Pfam" id="PF20153">
    <property type="entry name" value="DUF6535"/>
    <property type="match status" value="1"/>
</dbReference>
<accession>A0A0C3AT36</accession>
<dbReference type="AlphaFoldDB" id="A0A0C3AT36"/>
<feature type="transmembrane region" description="Helical" evidence="2">
    <location>
        <begin position="243"/>
        <end position="267"/>
    </location>
</feature>
<feature type="domain" description="DUF6535" evidence="3">
    <location>
        <begin position="71"/>
        <end position="237"/>
    </location>
</feature>
<keyword evidence="2" id="KW-1133">Transmembrane helix</keyword>
<proteinExistence type="predicted"/>
<organism evidence="4 5">
    <name type="scientific">Serendipita vermifera MAFF 305830</name>
    <dbReference type="NCBI Taxonomy" id="933852"/>
    <lineage>
        <taxon>Eukaryota</taxon>
        <taxon>Fungi</taxon>
        <taxon>Dikarya</taxon>
        <taxon>Basidiomycota</taxon>
        <taxon>Agaricomycotina</taxon>
        <taxon>Agaricomycetes</taxon>
        <taxon>Sebacinales</taxon>
        <taxon>Serendipitaceae</taxon>
        <taxon>Serendipita</taxon>
    </lineage>
</organism>
<evidence type="ECO:0000256" key="1">
    <source>
        <dbReference type="SAM" id="MobiDB-lite"/>
    </source>
</evidence>
<dbReference type="STRING" id="933852.A0A0C3AT36"/>
<evidence type="ECO:0000313" key="5">
    <source>
        <dbReference type="Proteomes" id="UP000054097"/>
    </source>
</evidence>
<dbReference type="EMBL" id="KN824297">
    <property type="protein sequence ID" value="KIM27730.1"/>
    <property type="molecule type" value="Genomic_DNA"/>
</dbReference>
<dbReference type="Proteomes" id="UP000054097">
    <property type="component" value="Unassembled WGS sequence"/>
</dbReference>
<dbReference type="InterPro" id="IPR045338">
    <property type="entry name" value="DUF6535"/>
</dbReference>
<feature type="transmembrane region" description="Helical" evidence="2">
    <location>
        <begin position="213"/>
        <end position="237"/>
    </location>
</feature>
<keyword evidence="5" id="KW-1185">Reference proteome</keyword>
<feature type="region of interest" description="Disordered" evidence="1">
    <location>
        <begin position="1"/>
        <end position="59"/>
    </location>
</feature>
<sequence length="553" mass="61529">MSDTASMANAPDLEKGKIDPHIVSSPETVVDQEGQPNGTLSRSPPPVTDRKLEGDGEAPCASHCRADADIWRLYLKETEAEDREVTELWNSSLDSLLVFAGLFAGILTAFLIESRRSLNEDPQESLLREILGAIRNMPASPNTQQFQPSPSSIHVNGLWFSSLALTLISALGGVLAKGWLAKYNPASLRERSTDACERHLRAIRARQWQLEPFITGIPLLIQISLFLFFAGLIIQLLDDDIRIWVTVVILVGATVLSYIVGTLLPWFSPACPFQTPISSLFGGGTVQGKYKDVPNGHSDPEEPAPTWGKWFLTLWGRSRLFVEEVRTKPEQLLLQAQILSWVITNSTNEATIAEAIRAVGGSKPTQELQKELTQTKARESLYQRLQYSVKLTPGLPKLVNNGPQVEDLLYALLRTEQPLNIDDGPVQNPAVTSLLEEGQALRRWDDFKPFLQTLAFSLRVHMLVNRNQDDHDENWSQTTENLGRMAEAGSTPYIRSILFFATLRGLLKGKSILRKTCGIILSKQIVIGKRDYHWFSSILTIPFSGCAGKDLRP</sequence>
<gene>
    <name evidence="4" type="ORF">M408DRAFT_163809</name>
</gene>
<feature type="transmembrane region" description="Helical" evidence="2">
    <location>
        <begin position="93"/>
        <end position="112"/>
    </location>
</feature>
<feature type="transmembrane region" description="Helical" evidence="2">
    <location>
        <begin position="158"/>
        <end position="180"/>
    </location>
</feature>
<dbReference type="HOGENOM" id="CLU_020036_0_0_1"/>
<keyword evidence="2" id="KW-0812">Transmembrane</keyword>
<reference evidence="5" key="2">
    <citation type="submission" date="2015-01" db="EMBL/GenBank/DDBJ databases">
        <title>Evolutionary Origins and Diversification of the Mycorrhizal Mutualists.</title>
        <authorList>
            <consortium name="DOE Joint Genome Institute"/>
            <consortium name="Mycorrhizal Genomics Consortium"/>
            <person name="Kohler A."/>
            <person name="Kuo A."/>
            <person name="Nagy L.G."/>
            <person name="Floudas D."/>
            <person name="Copeland A."/>
            <person name="Barry K.W."/>
            <person name="Cichocki N."/>
            <person name="Veneault-Fourrey C."/>
            <person name="LaButti K."/>
            <person name="Lindquist E.A."/>
            <person name="Lipzen A."/>
            <person name="Lundell T."/>
            <person name="Morin E."/>
            <person name="Murat C."/>
            <person name="Riley R."/>
            <person name="Ohm R."/>
            <person name="Sun H."/>
            <person name="Tunlid A."/>
            <person name="Henrissat B."/>
            <person name="Grigoriev I.V."/>
            <person name="Hibbett D.S."/>
            <person name="Martin F."/>
        </authorList>
    </citation>
    <scope>NUCLEOTIDE SEQUENCE [LARGE SCALE GENOMIC DNA]</scope>
    <source>
        <strain evidence="5">MAFF 305830</strain>
    </source>
</reference>
<reference evidence="4 5" key="1">
    <citation type="submission" date="2014-04" db="EMBL/GenBank/DDBJ databases">
        <authorList>
            <consortium name="DOE Joint Genome Institute"/>
            <person name="Kuo A."/>
            <person name="Zuccaro A."/>
            <person name="Kohler A."/>
            <person name="Nagy L.G."/>
            <person name="Floudas D."/>
            <person name="Copeland A."/>
            <person name="Barry K.W."/>
            <person name="Cichocki N."/>
            <person name="Veneault-Fourrey C."/>
            <person name="LaButti K."/>
            <person name="Lindquist E.A."/>
            <person name="Lipzen A."/>
            <person name="Lundell T."/>
            <person name="Morin E."/>
            <person name="Murat C."/>
            <person name="Sun H."/>
            <person name="Tunlid A."/>
            <person name="Henrissat B."/>
            <person name="Grigoriev I.V."/>
            <person name="Hibbett D.S."/>
            <person name="Martin F."/>
            <person name="Nordberg H.P."/>
            <person name="Cantor M.N."/>
            <person name="Hua S.X."/>
        </authorList>
    </citation>
    <scope>NUCLEOTIDE SEQUENCE [LARGE SCALE GENOMIC DNA]</scope>
    <source>
        <strain evidence="4 5">MAFF 305830</strain>
    </source>
</reference>
<evidence type="ECO:0000313" key="4">
    <source>
        <dbReference type="EMBL" id="KIM27730.1"/>
    </source>
</evidence>
<name>A0A0C3AT36_SERVB</name>
<evidence type="ECO:0000259" key="3">
    <source>
        <dbReference type="Pfam" id="PF20153"/>
    </source>
</evidence>